<organism evidence="1">
    <name type="scientific">marine metagenome</name>
    <dbReference type="NCBI Taxonomy" id="408172"/>
    <lineage>
        <taxon>unclassified sequences</taxon>
        <taxon>metagenomes</taxon>
        <taxon>ecological metagenomes</taxon>
    </lineage>
</organism>
<protein>
    <submittedName>
        <fullName evidence="1">Uncharacterized protein</fullName>
    </submittedName>
</protein>
<name>A0A382K4T5_9ZZZZ</name>
<gene>
    <name evidence="1" type="ORF">METZ01_LOCUS272314</name>
</gene>
<dbReference type="AlphaFoldDB" id="A0A382K4T5"/>
<sequence length="91" mass="10983">MYGIHDVLKPAGECLFIKNMNGIILHQYLRKRYGAGKNMWYYLSLKDFSDLSKPFKFVKYRTFGFLGFGDYYLKGFRSKFDYYFYTGIYKK</sequence>
<reference evidence="1" key="1">
    <citation type="submission" date="2018-05" db="EMBL/GenBank/DDBJ databases">
        <authorList>
            <person name="Lanie J.A."/>
            <person name="Ng W.-L."/>
            <person name="Kazmierczak K.M."/>
            <person name="Andrzejewski T.M."/>
            <person name="Davidsen T.M."/>
            <person name="Wayne K.J."/>
            <person name="Tettelin H."/>
            <person name="Glass J.I."/>
            <person name="Rusch D."/>
            <person name="Podicherti R."/>
            <person name="Tsui H.-C.T."/>
            <person name="Winkler M.E."/>
        </authorList>
    </citation>
    <scope>NUCLEOTIDE SEQUENCE</scope>
</reference>
<dbReference type="EMBL" id="UINC01078409">
    <property type="protein sequence ID" value="SVC19460.1"/>
    <property type="molecule type" value="Genomic_DNA"/>
</dbReference>
<proteinExistence type="predicted"/>
<evidence type="ECO:0000313" key="1">
    <source>
        <dbReference type="EMBL" id="SVC19460.1"/>
    </source>
</evidence>
<accession>A0A382K4T5</accession>